<sequence length="38" mass="4288">MNTLKTRLIRFGSAKRLTRAGTGVLLPETNQIKRYDPA</sequence>
<dbReference type="KEGG" id="cak:Caul_2238"/>
<protein>
    <submittedName>
        <fullName evidence="1">Uncharacterized protein</fullName>
    </submittedName>
</protein>
<proteinExistence type="predicted"/>
<dbReference type="EMBL" id="CP000927">
    <property type="protein sequence ID" value="ABZ71365.1"/>
    <property type="molecule type" value="Genomic_DNA"/>
</dbReference>
<evidence type="ECO:0000313" key="1">
    <source>
        <dbReference type="EMBL" id="ABZ71365.1"/>
    </source>
</evidence>
<reference evidence="1" key="1">
    <citation type="submission" date="2008-01" db="EMBL/GenBank/DDBJ databases">
        <title>Complete sequence of chromosome of Caulobacter sp. K31.</title>
        <authorList>
            <consortium name="US DOE Joint Genome Institute"/>
            <person name="Copeland A."/>
            <person name="Lucas S."/>
            <person name="Lapidus A."/>
            <person name="Barry K."/>
            <person name="Glavina del Rio T."/>
            <person name="Dalin E."/>
            <person name="Tice H."/>
            <person name="Pitluck S."/>
            <person name="Bruce D."/>
            <person name="Goodwin L."/>
            <person name="Thompson L.S."/>
            <person name="Brettin T."/>
            <person name="Detter J.C."/>
            <person name="Han C."/>
            <person name="Schmutz J."/>
            <person name="Larimer F."/>
            <person name="Land M."/>
            <person name="Hauser L."/>
            <person name="Kyrpides N."/>
            <person name="Kim E."/>
            <person name="Stephens C."/>
            <person name="Richardson P."/>
        </authorList>
    </citation>
    <scope>NUCLEOTIDE SEQUENCE [LARGE SCALE GENOMIC DNA]</scope>
    <source>
        <strain evidence="1">K31</strain>
    </source>
</reference>
<dbReference type="AlphaFoldDB" id="B0T8M2"/>
<organism evidence="1">
    <name type="scientific">Caulobacter sp. (strain K31)</name>
    <dbReference type="NCBI Taxonomy" id="366602"/>
    <lineage>
        <taxon>Bacteria</taxon>
        <taxon>Pseudomonadati</taxon>
        <taxon>Pseudomonadota</taxon>
        <taxon>Alphaproteobacteria</taxon>
        <taxon>Caulobacterales</taxon>
        <taxon>Caulobacteraceae</taxon>
        <taxon>Caulobacter</taxon>
    </lineage>
</organism>
<dbReference type="STRING" id="366602.Caul_2238"/>
<gene>
    <name evidence="1" type="ordered locus">Caul_2238</name>
</gene>
<name>B0T8M2_CAUSK</name>
<dbReference type="HOGENOM" id="CLU_3355236_0_0_5"/>
<accession>B0T8M2</accession>